<dbReference type="GO" id="GO:0000981">
    <property type="term" value="F:DNA-binding transcription factor activity, RNA polymerase II-specific"/>
    <property type="evidence" value="ECO:0007669"/>
    <property type="project" value="InterPro"/>
</dbReference>
<keyword evidence="2" id="KW-0862">Zinc</keyword>
<dbReference type="InterPro" id="IPR052360">
    <property type="entry name" value="Transcr_Regulatory_Proteins"/>
</dbReference>
<dbReference type="CDD" id="cd00067">
    <property type="entry name" value="GAL4"/>
    <property type="match status" value="1"/>
</dbReference>
<keyword evidence="3" id="KW-0805">Transcription regulation</keyword>
<evidence type="ECO:0000313" key="10">
    <source>
        <dbReference type="Proteomes" id="UP000045706"/>
    </source>
</evidence>
<evidence type="ECO:0000256" key="1">
    <source>
        <dbReference type="ARBA" id="ARBA00022723"/>
    </source>
</evidence>
<protein>
    <recommendedName>
        <fullName evidence="8">Zn(2)-C6 fungal-type domain-containing protein</fullName>
    </recommendedName>
</protein>
<keyword evidence="4" id="KW-0238">DNA-binding</keyword>
<evidence type="ECO:0000259" key="8">
    <source>
        <dbReference type="Pfam" id="PF00172"/>
    </source>
</evidence>
<name>A0A0G4NND9_VERLO</name>
<proteinExistence type="predicted"/>
<dbReference type="GO" id="GO:0008270">
    <property type="term" value="F:zinc ion binding"/>
    <property type="evidence" value="ECO:0007669"/>
    <property type="project" value="InterPro"/>
</dbReference>
<feature type="region of interest" description="Disordered" evidence="7">
    <location>
        <begin position="23"/>
        <end position="158"/>
    </location>
</feature>
<dbReference type="GO" id="GO:0003677">
    <property type="term" value="F:DNA binding"/>
    <property type="evidence" value="ECO:0007669"/>
    <property type="project" value="UniProtKB-KW"/>
</dbReference>
<dbReference type="SUPFAM" id="SSF57701">
    <property type="entry name" value="Zn2/Cys6 DNA-binding domain"/>
    <property type="match status" value="1"/>
</dbReference>
<dbReference type="Proteomes" id="UP000045706">
    <property type="component" value="Unassembled WGS sequence"/>
</dbReference>
<dbReference type="PANTHER" id="PTHR36206">
    <property type="entry name" value="ASPERCRYPTIN BIOSYNTHESIS CLUSTER-SPECIFIC TRANSCRIPTION REGULATOR ATNN-RELATED"/>
    <property type="match status" value="1"/>
</dbReference>
<gene>
    <name evidence="9" type="ORF">BN1723_007866</name>
</gene>
<evidence type="ECO:0000256" key="6">
    <source>
        <dbReference type="ARBA" id="ARBA00023242"/>
    </source>
</evidence>
<dbReference type="EMBL" id="CVQI01037161">
    <property type="protein sequence ID" value="CRK47988.1"/>
    <property type="molecule type" value="Genomic_DNA"/>
</dbReference>
<dbReference type="PANTHER" id="PTHR36206:SF12">
    <property type="entry name" value="ASPERCRYPTIN BIOSYNTHESIS CLUSTER-SPECIFIC TRANSCRIPTION REGULATOR ATNN-RELATED"/>
    <property type="match status" value="1"/>
</dbReference>
<keyword evidence="6" id="KW-0539">Nucleus</keyword>
<sequence>MSAPSDEQLNRIAADAEADLNSYQAKTGEAREQADDAAGVRSIPENKFPGADVKYGDDLSTNAGYNKRIPPEEGGDLDARGRQARGELYDHNKGDGGPAAALDANEPSGANDGDVYRIPGIDSLGAQGQKPDPLLQGEDASITNVGRNPPGPGGSKFKGEDYYKPESVPGSIAAEGNVPPASTWRAPHFANEPIIERIRRVRCDEGKPDCQRCVSTGRKCDGYAKEDRSRLSASAPQTTISPGSPRASEPFFARSQHTTLALRPTVPQRCSKETRSYRYFLEVAGPSLAGVFDGDFWLAELPRACHADPAIWHAVVCLGAAHEMNTLGFTVGSYPPQKIFALQQFSHAIRSLTERPSQRTDIWRALTISVIFTCVCKVQGLHSQARMHLASGRQLLEELQSCEEQQPAPLGATATASTVPPQTSSIPISLAPLKDLLLNLEVLVYFKDNGDLIQAPELVAASKIFHLWRLYEAPLETPTDSRTARPLTVDNLTHALQAIESLFGALIYLRQQLVRQSSKTDPNIGDGDLGYFVAREAPYVRCFKQVRKAHDLFVKETIRSPEAQSVVPYKALLTLSLALAATRLIFVGDPELPDQSKRDEDLPRQYEYIVNLAERILKPDHRQHLPFARSGTLQSALFAVAYMGKPQSVRRRAVQLMTQYPRQEGINNSLESASIANAIMTRELELLRRELVGLNGTSATGEVEDLEVPPLKRLFNYTVEYVGARSAIVKLHTWEEHTEERPGEERTIRW</sequence>
<organism evidence="9 10">
    <name type="scientific">Verticillium longisporum</name>
    <name type="common">Verticillium dahliae var. longisporum</name>
    <dbReference type="NCBI Taxonomy" id="100787"/>
    <lineage>
        <taxon>Eukaryota</taxon>
        <taxon>Fungi</taxon>
        <taxon>Dikarya</taxon>
        <taxon>Ascomycota</taxon>
        <taxon>Pezizomycotina</taxon>
        <taxon>Sordariomycetes</taxon>
        <taxon>Hypocreomycetidae</taxon>
        <taxon>Glomerellales</taxon>
        <taxon>Plectosphaerellaceae</taxon>
        <taxon>Verticillium</taxon>
    </lineage>
</organism>
<dbReference type="InterPro" id="IPR036864">
    <property type="entry name" value="Zn2-C6_fun-type_DNA-bd_sf"/>
</dbReference>
<evidence type="ECO:0000256" key="7">
    <source>
        <dbReference type="SAM" id="MobiDB-lite"/>
    </source>
</evidence>
<reference evidence="10" key="1">
    <citation type="submission" date="2015-05" db="EMBL/GenBank/DDBJ databases">
        <authorList>
            <person name="Fogelqvist Johan"/>
        </authorList>
    </citation>
    <scope>NUCLEOTIDE SEQUENCE [LARGE SCALE GENOMIC DNA]</scope>
</reference>
<evidence type="ECO:0000256" key="4">
    <source>
        <dbReference type="ARBA" id="ARBA00023125"/>
    </source>
</evidence>
<feature type="compositionally biased region" description="Basic and acidic residues" evidence="7">
    <location>
        <begin position="77"/>
        <end position="94"/>
    </location>
</feature>
<dbReference type="InterPro" id="IPR001138">
    <property type="entry name" value="Zn2Cys6_DnaBD"/>
</dbReference>
<keyword evidence="5" id="KW-0804">Transcription</keyword>
<evidence type="ECO:0000256" key="2">
    <source>
        <dbReference type="ARBA" id="ARBA00022833"/>
    </source>
</evidence>
<dbReference type="AlphaFoldDB" id="A0A0G4NND9"/>
<feature type="domain" description="Zn(2)-C6 fungal-type" evidence="8">
    <location>
        <begin position="197"/>
        <end position="227"/>
    </location>
</feature>
<dbReference type="Pfam" id="PF00172">
    <property type="entry name" value="Zn_clus"/>
    <property type="match status" value="1"/>
</dbReference>
<keyword evidence="1" id="KW-0479">Metal-binding</keyword>
<accession>A0A0G4NND9</accession>
<evidence type="ECO:0000256" key="5">
    <source>
        <dbReference type="ARBA" id="ARBA00023163"/>
    </source>
</evidence>
<evidence type="ECO:0000313" key="9">
    <source>
        <dbReference type="EMBL" id="CRK47988.1"/>
    </source>
</evidence>
<evidence type="ECO:0000256" key="3">
    <source>
        <dbReference type="ARBA" id="ARBA00023015"/>
    </source>
</evidence>